<evidence type="ECO:0000256" key="8">
    <source>
        <dbReference type="RuleBase" id="RU363034"/>
    </source>
</evidence>
<evidence type="ECO:0000256" key="5">
    <source>
        <dbReference type="ARBA" id="ARBA00022825"/>
    </source>
</evidence>
<keyword evidence="5 8" id="KW-0720">Serine protease</keyword>
<dbReference type="InterPro" id="IPR050127">
    <property type="entry name" value="Serine_Proteases_S1"/>
</dbReference>
<dbReference type="PRINTS" id="PR00722">
    <property type="entry name" value="CHYMOTRYPSIN"/>
</dbReference>
<feature type="domain" description="Peptidase S1" evidence="9">
    <location>
        <begin position="150"/>
        <end position="392"/>
    </location>
</feature>
<proteinExistence type="inferred from homology"/>
<dbReference type="Gene3D" id="2.40.10.10">
    <property type="entry name" value="Trypsin-like serine proteases"/>
    <property type="match status" value="1"/>
</dbReference>
<dbReference type="InterPro" id="IPR033116">
    <property type="entry name" value="TRYPSIN_SER"/>
</dbReference>
<dbReference type="EMBL" id="CAXKWB010001811">
    <property type="protein sequence ID" value="CAL4065537.1"/>
    <property type="molecule type" value="Genomic_DNA"/>
</dbReference>
<keyword evidence="2" id="KW-0964">Secreted</keyword>
<dbReference type="FunFam" id="2.40.10.10:FF:000002">
    <property type="entry name" value="Transmembrane protease serine"/>
    <property type="match status" value="1"/>
</dbReference>
<dbReference type="PANTHER" id="PTHR24264">
    <property type="entry name" value="TRYPSIN-RELATED"/>
    <property type="match status" value="1"/>
</dbReference>
<dbReference type="CDD" id="cd00190">
    <property type="entry name" value="Tryp_SPc"/>
    <property type="match status" value="1"/>
</dbReference>
<evidence type="ECO:0000256" key="2">
    <source>
        <dbReference type="ARBA" id="ARBA00022525"/>
    </source>
</evidence>
<protein>
    <recommendedName>
        <fullName evidence="9">Peptidase S1 domain-containing protein</fullName>
    </recommendedName>
</protein>
<dbReference type="PANTHER" id="PTHR24264:SF65">
    <property type="entry name" value="SRCR DOMAIN-CONTAINING PROTEIN"/>
    <property type="match status" value="1"/>
</dbReference>
<sequence length="396" mass="43486">MQLDYAHCLGEKTCCRLPTFVRNSMLTLKKKKRICKKTSKKCKKAGGKCQSNTKECKSTVQKEDLCNGASCTCCLKECKQKKKCKKAGGVCKLNDQCCGRGQISRPLCKRGCQCCIDNFVCVTDIKQNYTCGIANLEINTTTTPLTNIKVIEGKPVEPPHKYPWMVVIEPEGYLCGGSIISNHYVITAAHCLLEENCPISPDKVVVKVGRYNVNHKEGIPGFTRTIKAAKCIIHPEHNETSHENDIALIMLSEHLDLIAHKDIGAICLPADDTNMYSGYNGTVSGWGTTSTVCLVPSDILMEVSLPILENCTSYPEKEANITENMLCAGNFNDIKDSCAGDSGGPLFIEENNGKNTLVGIVSFGPVGEHYCSGIGVYTRVSKYLDWIKYTLNSHNC</sequence>
<accession>A0AAV2PUG4</accession>
<evidence type="ECO:0000259" key="9">
    <source>
        <dbReference type="PROSITE" id="PS50240"/>
    </source>
</evidence>
<name>A0AAV2PUG4_MEGNR</name>
<dbReference type="SMART" id="SM00020">
    <property type="entry name" value="Tryp_SPc"/>
    <property type="match status" value="1"/>
</dbReference>
<dbReference type="InterPro" id="IPR009003">
    <property type="entry name" value="Peptidase_S1_PA"/>
</dbReference>
<dbReference type="SUPFAM" id="SSF50494">
    <property type="entry name" value="Trypsin-like serine proteases"/>
    <property type="match status" value="1"/>
</dbReference>
<dbReference type="Proteomes" id="UP001497623">
    <property type="component" value="Unassembled WGS sequence"/>
</dbReference>
<reference evidence="10 11" key="1">
    <citation type="submission" date="2024-05" db="EMBL/GenBank/DDBJ databases">
        <authorList>
            <person name="Wallberg A."/>
        </authorList>
    </citation>
    <scope>NUCLEOTIDE SEQUENCE [LARGE SCALE GENOMIC DNA]</scope>
</reference>
<comment type="subcellular location">
    <subcellularLocation>
        <location evidence="1">Secreted</location>
    </subcellularLocation>
</comment>
<dbReference type="PROSITE" id="PS00135">
    <property type="entry name" value="TRYPSIN_SER"/>
    <property type="match status" value="1"/>
</dbReference>
<dbReference type="GO" id="GO:0004252">
    <property type="term" value="F:serine-type endopeptidase activity"/>
    <property type="evidence" value="ECO:0007669"/>
    <property type="project" value="InterPro"/>
</dbReference>
<evidence type="ECO:0000313" key="10">
    <source>
        <dbReference type="EMBL" id="CAL4065537.1"/>
    </source>
</evidence>
<evidence type="ECO:0000256" key="7">
    <source>
        <dbReference type="ARBA" id="ARBA00024195"/>
    </source>
</evidence>
<dbReference type="PROSITE" id="PS50240">
    <property type="entry name" value="TRYPSIN_DOM"/>
    <property type="match status" value="1"/>
</dbReference>
<dbReference type="PROSITE" id="PS00134">
    <property type="entry name" value="TRYPSIN_HIS"/>
    <property type="match status" value="1"/>
</dbReference>
<evidence type="ECO:0000313" key="11">
    <source>
        <dbReference type="Proteomes" id="UP001497623"/>
    </source>
</evidence>
<evidence type="ECO:0000256" key="6">
    <source>
        <dbReference type="ARBA" id="ARBA00023157"/>
    </source>
</evidence>
<dbReference type="InterPro" id="IPR001254">
    <property type="entry name" value="Trypsin_dom"/>
</dbReference>
<keyword evidence="6" id="KW-1015">Disulfide bond</keyword>
<dbReference type="GO" id="GO:0005615">
    <property type="term" value="C:extracellular space"/>
    <property type="evidence" value="ECO:0007669"/>
    <property type="project" value="TreeGrafter"/>
</dbReference>
<gene>
    <name evidence="10" type="ORF">MNOR_LOCUS4865</name>
</gene>
<dbReference type="AlphaFoldDB" id="A0AAV2PUG4"/>
<comment type="caution">
    <text evidence="10">The sequence shown here is derived from an EMBL/GenBank/DDBJ whole genome shotgun (WGS) entry which is preliminary data.</text>
</comment>
<dbReference type="InterPro" id="IPR018114">
    <property type="entry name" value="TRYPSIN_HIS"/>
</dbReference>
<dbReference type="Pfam" id="PF00089">
    <property type="entry name" value="Trypsin"/>
    <property type="match status" value="1"/>
</dbReference>
<keyword evidence="3 8" id="KW-0645">Protease</keyword>
<dbReference type="FunFam" id="2.40.10.10:FF:000068">
    <property type="entry name" value="transmembrane protease serine 2"/>
    <property type="match status" value="1"/>
</dbReference>
<comment type="similarity">
    <text evidence="7">Belongs to the peptidase S1 family. CLIP subfamily.</text>
</comment>
<keyword evidence="4 8" id="KW-0378">Hydrolase</keyword>
<keyword evidence="11" id="KW-1185">Reference proteome</keyword>
<dbReference type="InterPro" id="IPR001314">
    <property type="entry name" value="Peptidase_S1A"/>
</dbReference>
<dbReference type="GO" id="GO:0006508">
    <property type="term" value="P:proteolysis"/>
    <property type="evidence" value="ECO:0007669"/>
    <property type="project" value="UniProtKB-KW"/>
</dbReference>
<evidence type="ECO:0000256" key="4">
    <source>
        <dbReference type="ARBA" id="ARBA00022801"/>
    </source>
</evidence>
<dbReference type="InterPro" id="IPR043504">
    <property type="entry name" value="Peptidase_S1_PA_chymotrypsin"/>
</dbReference>
<evidence type="ECO:0000256" key="1">
    <source>
        <dbReference type="ARBA" id="ARBA00004613"/>
    </source>
</evidence>
<organism evidence="10 11">
    <name type="scientific">Meganyctiphanes norvegica</name>
    <name type="common">Northern krill</name>
    <name type="synonym">Thysanopoda norvegica</name>
    <dbReference type="NCBI Taxonomy" id="48144"/>
    <lineage>
        <taxon>Eukaryota</taxon>
        <taxon>Metazoa</taxon>
        <taxon>Ecdysozoa</taxon>
        <taxon>Arthropoda</taxon>
        <taxon>Crustacea</taxon>
        <taxon>Multicrustacea</taxon>
        <taxon>Malacostraca</taxon>
        <taxon>Eumalacostraca</taxon>
        <taxon>Eucarida</taxon>
        <taxon>Euphausiacea</taxon>
        <taxon>Euphausiidae</taxon>
        <taxon>Meganyctiphanes</taxon>
    </lineage>
</organism>
<evidence type="ECO:0000256" key="3">
    <source>
        <dbReference type="ARBA" id="ARBA00022670"/>
    </source>
</evidence>